<sequence length="84" mass="9532">MLEELIGFQMSELETPLSLGYLNELKAFNKAEQIQEISGQASSESSLEMLLKKVSKYMSLLIIEMIINIKNDFDTSSIISEIDR</sequence>
<organism evidence="1 2">
    <name type="scientific">Schistosoma mattheei</name>
    <dbReference type="NCBI Taxonomy" id="31246"/>
    <lineage>
        <taxon>Eukaryota</taxon>
        <taxon>Metazoa</taxon>
        <taxon>Spiralia</taxon>
        <taxon>Lophotrochozoa</taxon>
        <taxon>Platyhelminthes</taxon>
        <taxon>Trematoda</taxon>
        <taxon>Digenea</taxon>
        <taxon>Strigeidida</taxon>
        <taxon>Schistosomatoidea</taxon>
        <taxon>Schistosomatidae</taxon>
        <taxon>Schistosoma</taxon>
    </lineage>
</organism>
<protein>
    <submittedName>
        <fullName evidence="1">Uncharacterized protein</fullName>
    </submittedName>
</protein>
<keyword evidence="2" id="KW-1185">Reference proteome</keyword>
<dbReference type="EMBL" id="UZAL01041285">
    <property type="protein sequence ID" value="VDP78265.1"/>
    <property type="molecule type" value="Genomic_DNA"/>
</dbReference>
<reference evidence="1 2" key="1">
    <citation type="submission" date="2018-11" db="EMBL/GenBank/DDBJ databases">
        <authorList>
            <consortium name="Pathogen Informatics"/>
        </authorList>
    </citation>
    <scope>NUCLEOTIDE SEQUENCE [LARGE SCALE GENOMIC DNA]</scope>
    <source>
        <strain>Denwood</strain>
        <strain evidence="2">Zambia</strain>
    </source>
</reference>
<accession>A0A183PWZ9</accession>
<dbReference type="STRING" id="31246.A0A183PWZ9"/>
<proteinExistence type="predicted"/>
<evidence type="ECO:0000313" key="1">
    <source>
        <dbReference type="EMBL" id="VDP78265.1"/>
    </source>
</evidence>
<dbReference type="AlphaFoldDB" id="A0A183PWZ9"/>
<dbReference type="Gene3D" id="1.10.287.2620">
    <property type="match status" value="1"/>
</dbReference>
<name>A0A183PWZ9_9TREM</name>
<gene>
    <name evidence="1" type="ORF">SMTD_LOCUS18885</name>
</gene>
<evidence type="ECO:0000313" key="2">
    <source>
        <dbReference type="Proteomes" id="UP000269396"/>
    </source>
</evidence>
<dbReference type="Proteomes" id="UP000269396">
    <property type="component" value="Unassembled WGS sequence"/>
</dbReference>